<sequence length="138" mass="14352">MKTLFVMAVVLICTFAFGSFVVGLGGLGLSYGIVAGITSDDFSLFGFSGPTSLLVAVGTGIGVFADFTPFELFSGVLSEKEYRILLGGGAGAAFDLFMIPDFGLGVALKTTWGRFITKATTGFGLMGFYADAVVGYTF</sequence>
<comment type="caution">
    <text evidence="2">The sequence shown here is derived from an EMBL/GenBank/DDBJ whole genome shotgun (WGS) entry which is preliminary data.</text>
</comment>
<dbReference type="PATRIC" id="fig|1453497.3.peg.761"/>
<accession>A0A176JYV7</accession>
<feature type="transmembrane region" description="Helical" evidence="1">
    <location>
        <begin position="6"/>
        <end position="30"/>
    </location>
</feature>
<keyword evidence="1" id="KW-0812">Transmembrane</keyword>
<evidence type="ECO:0000256" key="1">
    <source>
        <dbReference type="SAM" id="Phobius"/>
    </source>
</evidence>
<keyword evidence="3" id="KW-1185">Reference proteome</keyword>
<feature type="transmembrane region" description="Helical" evidence="1">
    <location>
        <begin position="84"/>
        <end position="108"/>
    </location>
</feature>
<dbReference type="AlphaFoldDB" id="A0A176JYV7"/>
<dbReference type="STRING" id="1453497.AT15_03845"/>
<protein>
    <submittedName>
        <fullName evidence="2">Uncharacterized protein</fullName>
    </submittedName>
</protein>
<proteinExistence type="predicted"/>
<reference evidence="2 3" key="1">
    <citation type="submission" date="2014-02" db="EMBL/GenBank/DDBJ databases">
        <title>Kosmotoga genome sequencing.</title>
        <authorList>
            <person name="Pollo S.M."/>
            <person name="Charchuk R."/>
            <person name="Nesbo C.L."/>
        </authorList>
    </citation>
    <scope>NUCLEOTIDE SEQUENCE [LARGE SCALE GENOMIC DNA]</scope>
    <source>
        <strain evidence="2 3">S304</strain>
    </source>
</reference>
<keyword evidence="1" id="KW-1133">Transmembrane helix</keyword>
<keyword evidence="1" id="KW-0472">Membrane</keyword>
<evidence type="ECO:0000313" key="3">
    <source>
        <dbReference type="Proteomes" id="UP000077339"/>
    </source>
</evidence>
<name>A0A176JYV7_9BACT</name>
<organism evidence="2 3">
    <name type="scientific">Kosmotoga arenicorallina S304</name>
    <dbReference type="NCBI Taxonomy" id="1453497"/>
    <lineage>
        <taxon>Bacteria</taxon>
        <taxon>Thermotogati</taxon>
        <taxon>Thermotogota</taxon>
        <taxon>Thermotogae</taxon>
        <taxon>Kosmotogales</taxon>
        <taxon>Kosmotogaceae</taxon>
        <taxon>Kosmotoga</taxon>
    </lineage>
</organism>
<evidence type="ECO:0000313" key="2">
    <source>
        <dbReference type="EMBL" id="OAA29132.1"/>
    </source>
</evidence>
<feature type="transmembrane region" description="Helical" evidence="1">
    <location>
        <begin position="42"/>
        <end position="64"/>
    </location>
</feature>
<dbReference type="Proteomes" id="UP000077339">
    <property type="component" value="Unassembled WGS sequence"/>
</dbReference>
<dbReference type="RefSeq" id="WP_068348275.1">
    <property type="nucleotide sequence ID" value="NZ_JFHK01000020.1"/>
</dbReference>
<gene>
    <name evidence="2" type="ORF">AT15_03845</name>
</gene>
<dbReference type="EMBL" id="JFHK01000020">
    <property type="protein sequence ID" value="OAA29132.1"/>
    <property type="molecule type" value="Genomic_DNA"/>
</dbReference>